<evidence type="ECO:0000313" key="14">
    <source>
        <dbReference type="EMBL" id="SHF45753.1"/>
    </source>
</evidence>
<dbReference type="InterPro" id="IPR001179">
    <property type="entry name" value="PPIase_FKBP_dom"/>
</dbReference>
<dbReference type="GO" id="GO:0006457">
    <property type="term" value="P:protein folding"/>
    <property type="evidence" value="ECO:0007669"/>
    <property type="project" value="InterPro"/>
</dbReference>
<keyword evidence="6" id="KW-0143">Chaperone</keyword>
<protein>
    <recommendedName>
        <fullName evidence="10">peptidylprolyl isomerase</fullName>
        <ecNumber evidence="10">5.2.1.8</ecNumber>
    </recommendedName>
</protein>
<keyword evidence="12" id="KW-0732">Signal</keyword>
<keyword evidence="8" id="KW-0131">Cell cycle</keyword>
<evidence type="ECO:0000256" key="12">
    <source>
        <dbReference type="SAM" id="SignalP"/>
    </source>
</evidence>
<comment type="function">
    <text evidence="9">Involved in protein export. Acts as a chaperone by maintaining the newly synthesized protein in an open conformation. Functions as a peptidyl-prolyl cis-trans isomerase.</text>
</comment>
<dbReference type="GO" id="GO:0005737">
    <property type="term" value="C:cytoplasm"/>
    <property type="evidence" value="ECO:0007669"/>
    <property type="project" value="UniProtKB-SubCell"/>
</dbReference>
<evidence type="ECO:0000256" key="4">
    <source>
        <dbReference type="ARBA" id="ARBA00022618"/>
    </source>
</evidence>
<name>A0A1M5BT79_9CLOT</name>
<dbReference type="AlphaFoldDB" id="A0A1M5BT79"/>
<gene>
    <name evidence="14" type="ORF">SAMN02745158_03811</name>
</gene>
<evidence type="ECO:0000259" key="13">
    <source>
        <dbReference type="PROSITE" id="PS50059"/>
    </source>
</evidence>
<dbReference type="InterPro" id="IPR008880">
    <property type="entry name" value="Trigger_fac_C"/>
</dbReference>
<dbReference type="InterPro" id="IPR046357">
    <property type="entry name" value="PPIase_dom_sf"/>
</dbReference>
<comment type="similarity">
    <text evidence="3">Belongs to the FKBP-type PPIase family. Tig subfamily.</text>
</comment>
<proteinExistence type="inferred from homology"/>
<dbReference type="OrthoDB" id="9767721at2"/>
<keyword evidence="7 10" id="KW-0413">Isomerase</keyword>
<dbReference type="STRING" id="1122155.SAMN02745158_03811"/>
<keyword evidence="15" id="KW-1185">Reference proteome</keyword>
<dbReference type="Pfam" id="PF00254">
    <property type="entry name" value="FKBP_C"/>
    <property type="match status" value="1"/>
</dbReference>
<evidence type="ECO:0000256" key="2">
    <source>
        <dbReference type="ARBA" id="ARBA00004496"/>
    </source>
</evidence>
<evidence type="ECO:0000256" key="6">
    <source>
        <dbReference type="ARBA" id="ARBA00023186"/>
    </source>
</evidence>
<comment type="catalytic activity">
    <reaction evidence="1 10">
        <text>[protein]-peptidylproline (omega=180) = [protein]-peptidylproline (omega=0)</text>
        <dbReference type="Rhea" id="RHEA:16237"/>
        <dbReference type="Rhea" id="RHEA-COMP:10747"/>
        <dbReference type="Rhea" id="RHEA-COMP:10748"/>
        <dbReference type="ChEBI" id="CHEBI:83833"/>
        <dbReference type="ChEBI" id="CHEBI:83834"/>
        <dbReference type="EC" id="5.2.1.8"/>
    </reaction>
</comment>
<feature type="chain" id="PRO_5012770428" description="peptidylprolyl isomerase" evidence="12">
    <location>
        <begin position="27"/>
        <end position="404"/>
    </location>
</feature>
<dbReference type="SUPFAM" id="SSF54534">
    <property type="entry name" value="FKBP-like"/>
    <property type="match status" value="1"/>
</dbReference>
<dbReference type="GO" id="GO:0015031">
    <property type="term" value="P:protein transport"/>
    <property type="evidence" value="ECO:0007669"/>
    <property type="project" value="InterPro"/>
</dbReference>
<keyword evidence="4" id="KW-0132">Cell division</keyword>
<dbReference type="GO" id="GO:0003755">
    <property type="term" value="F:peptidyl-prolyl cis-trans isomerase activity"/>
    <property type="evidence" value="ECO:0007669"/>
    <property type="project" value="UniProtKB-KW"/>
</dbReference>
<reference evidence="14 15" key="1">
    <citation type="submission" date="2016-11" db="EMBL/GenBank/DDBJ databases">
        <authorList>
            <person name="Jaros S."/>
            <person name="Januszkiewicz K."/>
            <person name="Wedrychowicz H."/>
        </authorList>
    </citation>
    <scope>NUCLEOTIDE SEQUENCE [LARGE SCALE GENOMIC DNA]</scope>
    <source>
        <strain evidence="14 15">DSM 17459</strain>
    </source>
</reference>
<feature type="domain" description="PPIase FKBP-type" evidence="13">
    <location>
        <begin position="108"/>
        <end position="191"/>
    </location>
</feature>
<feature type="signal peptide" evidence="12">
    <location>
        <begin position="1"/>
        <end position="26"/>
    </location>
</feature>
<dbReference type="PROSITE" id="PS51257">
    <property type="entry name" value="PROKAR_LIPOPROTEIN"/>
    <property type="match status" value="1"/>
</dbReference>
<dbReference type="InterPro" id="IPR037041">
    <property type="entry name" value="Trigger_fac_C_sf"/>
</dbReference>
<dbReference type="EMBL" id="FQVI01000030">
    <property type="protein sequence ID" value="SHF45753.1"/>
    <property type="molecule type" value="Genomic_DNA"/>
</dbReference>
<dbReference type="InterPro" id="IPR005215">
    <property type="entry name" value="Trig_fac"/>
</dbReference>
<evidence type="ECO:0000256" key="11">
    <source>
        <dbReference type="SAM" id="MobiDB-lite"/>
    </source>
</evidence>
<accession>A0A1M5BT79</accession>
<sequence>MKKRGTLIALALCTALVFTGCSGSNSKDGKDSKNTGEKIDISDMKDSDDLVKALDLKDLGKYMTLGQYKGLEGTKMVYEITDEDVNAQVNGTLFQNSAVVTDRPVQDGDIVNIDYVGTVDGVEFEGGKGQNYDLTIGSGEFIDGFETGLIGATTGQEVDVNVTFPDPYQNNTDLSGKNAVFHVTVNSISAPPELTDEWVAANTEYKTVDEYKASIRKMIEDSNDDQSIYYLATSLFSQVQENSEIKEYPEDLVKQETQNYKDQIESMYAAAAGMTMDEFIEAQGYTEETFNELAEEKGKERLQQKMIVQAIMNAEDMRITQEDYDKMVEDYAQRYGFESKDTMIQSYGEDMVKDTILWNKVGDVLVENGKITDQTVDEGEADTSGASQGESDGSDAAQQEETAE</sequence>
<dbReference type="Gene3D" id="1.10.3120.10">
    <property type="entry name" value="Trigger factor, C-terminal domain"/>
    <property type="match status" value="1"/>
</dbReference>
<evidence type="ECO:0000256" key="10">
    <source>
        <dbReference type="PROSITE-ProRule" id="PRU00277"/>
    </source>
</evidence>
<feature type="compositionally biased region" description="Polar residues" evidence="11">
    <location>
        <begin position="384"/>
        <end position="404"/>
    </location>
</feature>
<evidence type="ECO:0000256" key="3">
    <source>
        <dbReference type="ARBA" id="ARBA00005464"/>
    </source>
</evidence>
<dbReference type="FunFam" id="3.10.50.40:FF:000001">
    <property type="entry name" value="Trigger factor"/>
    <property type="match status" value="1"/>
</dbReference>
<dbReference type="GO" id="GO:0051301">
    <property type="term" value="P:cell division"/>
    <property type="evidence" value="ECO:0007669"/>
    <property type="project" value="UniProtKB-KW"/>
</dbReference>
<dbReference type="EC" id="5.2.1.8" evidence="10"/>
<dbReference type="RefSeq" id="WP_072854362.1">
    <property type="nucleotide sequence ID" value="NZ_FQVI01000030.1"/>
</dbReference>
<evidence type="ECO:0000256" key="5">
    <source>
        <dbReference type="ARBA" id="ARBA00023110"/>
    </source>
</evidence>
<dbReference type="NCBIfam" id="TIGR00115">
    <property type="entry name" value="tig"/>
    <property type="match status" value="1"/>
</dbReference>
<dbReference type="InterPro" id="IPR027304">
    <property type="entry name" value="Trigger_fact/SurA_dom_sf"/>
</dbReference>
<keyword evidence="5 10" id="KW-0697">Rotamase</keyword>
<dbReference type="Gene3D" id="3.10.50.40">
    <property type="match status" value="1"/>
</dbReference>
<evidence type="ECO:0000256" key="7">
    <source>
        <dbReference type="ARBA" id="ARBA00023235"/>
    </source>
</evidence>
<dbReference type="PROSITE" id="PS50059">
    <property type="entry name" value="FKBP_PPIASE"/>
    <property type="match status" value="1"/>
</dbReference>
<dbReference type="Proteomes" id="UP000184245">
    <property type="component" value="Unassembled WGS sequence"/>
</dbReference>
<feature type="region of interest" description="Disordered" evidence="11">
    <location>
        <begin position="371"/>
        <end position="404"/>
    </location>
</feature>
<evidence type="ECO:0000256" key="9">
    <source>
        <dbReference type="ARBA" id="ARBA00024849"/>
    </source>
</evidence>
<comment type="subcellular location">
    <subcellularLocation>
        <location evidence="2">Cytoplasm</location>
    </subcellularLocation>
</comment>
<organism evidence="14 15">
    <name type="scientific">Lactonifactor longoviformis DSM 17459</name>
    <dbReference type="NCBI Taxonomy" id="1122155"/>
    <lineage>
        <taxon>Bacteria</taxon>
        <taxon>Bacillati</taxon>
        <taxon>Bacillota</taxon>
        <taxon>Clostridia</taxon>
        <taxon>Eubacteriales</taxon>
        <taxon>Clostridiaceae</taxon>
        <taxon>Lactonifactor</taxon>
    </lineage>
</organism>
<evidence type="ECO:0000256" key="8">
    <source>
        <dbReference type="ARBA" id="ARBA00023306"/>
    </source>
</evidence>
<evidence type="ECO:0000256" key="1">
    <source>
        <dbReference type="ARBA" id="ARBA00000971"/>
    </source>
</evidence>
<dbReference type="Pfam" id="PF05698">
    <property type="entry name" value="Trigger_C"/>
    <property type="match status" value="1"/>
</dbReference>
<dbReference type="SUPFAM" id="SSF109998">
    <property type="entry name" value="Triger factor/SurA peptide-binding domain-like"/>
    <property type="match status" value="1"/>
</dbReference>
<evidence type="ECO:0000313" key="15">
    <source>
        <dbReference type="Proteomes" id="UP000184245"/>
    </source>
</evidence>